<evidence type="ECO:0000256" key="11">
    <source>
        <dbReference type="ARBA" id="ARBA00023054"/>
    </source>
</evidence>
<protein>
    <recommendedName>
        <fullName evidence="4">Dynein heavy chain, cytoplasmic</fullName>
    </recommendedName>
    <alternativeName>
        <fullName evidence="14">Dynein heavy chain, cytosolic</fullName>
    </alternativeName>
</protein>
<dbReference type="FunFam" id="3.40.50.300:FF:000517">
    <property type="entry name" value="Cytoplasmic dynein heavy chain 1"/>
    <property type="match status" value="1"/>
</dbReference>
<feature type="coiled-coil region" evidence="15">
    <location>
        <begin position="1301"/>
        <end position="1331"/>
    </location>
</feature>
<keyword evidence="6" id="KW-0493">Microtubule</keyword>
<reference evidence="18" key="1">
    <citation type="submission" date="2024-06" db="EMBL/GenBank/DDBJ databases">
        <authorList>
            <person name="Liu X."/>
            <person name="Lenzi L."/>
            <person name="Haldenby T S."/>
            <person name="Uol C."/>
        </authorList>
    </citation>
    <scope>NUCLEOTIDE SEQUENCE</scope>
</reference>
<dbReference type="FunFam" id="1.20.1270.280:FF:000004">
    <property type="entry name" value="Cytoplasmic dynein heavy chain 2"/>
    <property type="match status" value="1"/>
</dbReference>
<comment type="caution">
    <text evidence="18">The sequence shown here is derived from an EMBL/GenBank/DDBJ whole genome shotgun (WGS) entry which is preliminary data.</text>
</comment>
<evidence type="ECO:0000256" key="2">
    <source>
        <dbReference type="ARBA" id="ARBA00008887"/>
    </source>
</evidence>
<dbReference type="Gene3D" id="1.10.8.720">
    <property type="entry name" value="Region D6 of dynein motor"/>
    <property type="match status" value="1"/>
</dbReference>
<dbReference type="Gene3D" id="1.10.8.1220">
    <property type="match status" value="1"/>
</dbReference>
<dbReference type="FunFam" id="1.10.472.130:FF:000002">
    <property type="entry name" value="Cytoplasmic dynein heavy chain 1"/>
    <property type="match status" value="1"/>
</dbReference>
<evidence type="ECO:0000313" key="19">
    <source>
        <dbReference type="Proteomes" id="UP001497525"/>
    </source>
</evidence>
<dbReference type="InterPro" id="IPR013594">
    <property type="entry name" value="Dynein_heavy_tail"/>
</dbReference>
<name>A0AAV2T0C0_CALDB</name>
<proteinExistence type="inferred from homology"/>
<evidence type="ECO:0000259" key="17">
    <source>
        <dbReference type="SMART" id="SM00382"/>
    </source>
</evidence>
<dbReference type="GO" id="GO:0008569">
    <property type="term" value="F:minus-end-directed microtubule motor activity"/>
    <property type="evidence" value="ECO:0007669"/>
    <property type="project" value="InterPro"/>
</dbReference>
<evidence type="ECO:0000256" key="13">
    <source>
        <dbReference type="ARBA" id="ARBA00023212"/>
    </source>
</evidence>
<evidence type="ECO:0000256" key="1">
    <source>
        <dbReference type="ARBA" id="ARBA00004245"/>
    </source>
</evidence>
<dbReference type="Pfam" id="PF12781">
    <property type="entry name" value="AAA_9"/>
    <property type="match status" value="1"/>
</dbReference>
<dbReference type="Gene3D" id="3.40.50.300">
    <property type="entry name" value="P-loop containing nucleotide triphosphate hydrolases"/>
    <property type="match status" value="5"/>
</dbReference>
<dbReference type="GO" id="GO:0016887">
    <property type="term" value="F:ATP hydrolysis activity"/>
    <property type="evidence" value="ECO:0007669"/>
    <property type="project" value="InterPro"/>
</dbReference>
<dbReference type="InterPro" id="IPR041228">
    <property type="entry name" value="Dynein_C"/>
</dbReference>
<dbReference type="PANTHER" id="PTHR46532:SF4">
    <property type="entry name" value="AAA+ ATPASE DOMAIN-CONTAINING PROTEIN"/>
    <property type="match status" value="1"/>
</dbReference>
<dbReference type="InterPro" id="IPR024743">
    <property type="entry name" value="Dynein_HC_stalk"/>
</dbReference>
<dbReference type="Pfam" id="PF12777">
    <property type="entry name" value="MT"/>
    <property type="match status" value="1"/>
</dbReference>
<dbReference type="Gene3D" id="3.20.180.20">
    <property type="entry name" value="Dynein heavy chain, N-terminal domain 2"/>
    <property type="match status" value="1"/>
</dbReference>
<dbReference type="InterPro" id="IPR043157">
    <property type="entry name" value="Dynein_AAA1S"/>
</dbReference>
<dbReference type="FunFam" id="1.20.920.30:FF:000001">
    <property type="entry name" value="Cytoplasmic dynein heavy chain 1"/>
    <property type="match status" value="1"/>
</dbReference>
<feature type="region of interest" description="Disordered" evidence="16">
    <location>
        <begin position="951"/>
        <end position="972"/>
    </location>
</feature>
<dbReference type="Pfam" id="PF12780">
    <property type="entry name" value="AAA_8"/>
    <property type="match status" value="1"/>
</dbReference>
<dbReference type="Pfam" id="PF12775">
    <property type="entry name" value="AAA_7"/>
    <property type="match status" value="1"/>
</dbReference>
<keyword evidence="8" id="KW-0547">Nucleotide-binding</keyword>
<dbReference type="Gene3D" id="1.20.920.20">
    <property type="match status" value="1"/>
</dbReference>
<dbReference type="InterPro" id="IPR042228">
    <property type="entry name" value="Dynein_linker_3"/>
</dbReference>
<dbReference type="Pfam" id="PF18199">
    <property type="entry name" value="Dynein_C"/>
    <property type="match status" value="1"/>
</dbReference>
<dbReference type="Gene3D" id="1.10.287.2620">
    <property type="match status" value="1"/>
</dbReference>
<dbReference type="InterPro" id="IPR041466">
    <property type="entry name" value="Dynein_AAA5_ext"/>
</dbReference>
<dbReference type="PANTHER" id="PTHR46532">
    <property type="entry name" value="MALE FERTILITY FACTOR KL5"/>
    <property type="match status" value="1"/>
</dbReference>
<dbReference type="SMART" id="SM00382">
    <property type="entry name" value="AAA"/>
    <property type="match status" value="4"/>
</dbReference>
<dbReference type="GO" id="GO:0005524">
    <property type="term" value="F:ATP binding"/>
    <property type="evidence" value="ECO:0007669"/>
    <property type="project" value="UniProtKB-KW"/>
</dbReference>
<dbReference type="Gene3D" id="6.10.140.1060">
    <property type="match status" value="1"/>
</dbReference>
<feature type="domain" description="AAA+ ATPase" evidence="17">
    <location>
        <begin position="1936"/>
        <end position="2080"/>
    </location>
</feature>
<organism evidence="18 19">
    <name type="scientific">Calicophoron daubneyi</name>
    <name type="common">Rumen fluke</name>
    <name type="synonym">Paramphistomum daubneyi</name>
    <dbReference type="NCBI Taxonomy" id="300641"/>
    <lineage>
        <taxon>Eukaryota</taxon>
        <taxon>Metazoa</taxon>
        <taxon>Spiralia</taxon>
        <taxon>Lophotrochozoa</taxon>
        <taxon>Platyhelminthes</taxon>
        <taxon>Trematoda</taxon>
        <taxon>Digenea</taxon>
        <taxon>Plagiorchiida</taxon>
        <taxon>Pronocephalata</taxon>
        <taxon>Paramphistomoidea</taxon>
        <taxon>Paramphistomidae</taxon>
        <taxon>Calicophoron</taxon>
    </lineage>
</organism>
<dbReference type="SUPFAM" id="SSF52540">
    <property type="entry name" value="P-loop containing nucleoside triphosphate hydrolases"/>
    <property type="match status" value="4"/>
</dbReference>
<dbReference type="InterPro" id="IPR027417">
    <property type="entry name" value="P-loop_NTPase"/>
</dbReference>
<dbReference type="InterPro" id="IPR043160">
    <property type="entry name" value="Dynein_C_barrel"/>
</dbReference>
<gene>
    <name evidence="18" type="ORF">CDAUBV1_LOCUS2803</name>
</gene>
<dbReference type="GO" id="GO:0007018">
    <property type="term" value="P:microtubule-based movement"/>
    <property type="evidence" value="ECO:0007669"/>
    <property type="project" value="InterPro"/>
</dbReference>
<sequence length="4749" mass="541712">MADTATEVPPEAVQPAVSFADPVSLGKYIHKVVAAFSEGPDEGAPGLQAALQDPNGRDALKKFVTEPQIHAFIVQKLLIRGSLSFYFPHFVDEDEENGDEVVSYYVMTDVRFSSPKMQRGPAVEADKNFSAQLGFVNFTDGSPYETLHSMVSDAISPFYKSYIRESGKVDRDGDKMAPSVEKTMNELEMGLLHLQQNIDIPEITLTIHPLVAQMVKQRADEGKRAKASDFEDKLEDAQFLNSLQAGVNRWIKEIQKVTKLDRDPASGTALQEITFWLNLERSLARIQEKRESLEITLTLDILKHAKRFHATVSFDTDTGLKQALATVSDYMPLMKDFPLNDLLSATELDKICLAVQAIFTHLRKIRNTKYPLQRALRLIEAISRDLSTQLLKVLGTRRLMHMPFEEFERVMEACFKVFSTWDDEYDRLQGLMRDIIKKKREEQMRMVWRSNPAHRRLQIRLDHMRKFRYQHEQLRQVIVRVLRPAPARVTKTEENPKENIAPENTAGDQAKIADKTSGKGQPLLDASDVNAIEEVNQAYEIVKEVDCLDVTKEGSDAWEASIKRYDERIDRVETRIAARLRDLLGTAKNANEMFRYFSRFNALFVRPHIRGAIREYQTQLIQRVKDDIEALHSKFKVQYLSSKAYHMTKLRDIPPVAGSIIWARQIERQLNTYLRRVEDVLGKGWEHHRDGQLLKADGESFKAKLNTTELFEDWARKVQQKQILVFGRIFNIEPTRARVATKEGEAQTVTVLKLKVNFQLDVITLAKEVRNMKWLGFRVPLAIVNRAHQTNQLYPFAISLIESVRTYESTCNKIEENQRQNIGLLCSGLRRDVQALIAEGMPITWESYRLGLFVQRFAENVLQFQEKVDDLLQTTREIDNQVKSLETCQYTKAVFEEIIGKIQKAVDELNLHQYSNLQQWVARLDEEVERRLVVRLEAGIREWTRVLRGEKQTEVDDADDTHTSQQSKNALGGEPQMKMLIHELRITNQQIHLHPSIEVAQQELMLNLGSWENIVLGLPRIQHSRYQVGLEAETDVQRNYKRLLHNLDNAGEALEQANQTIMDVVNEAREYVKTWTNYQALWDLQGDQVYDRIGSNTQVWMNLLDEIKSMRQHFDVAETQKEFGPIVIMFGKVQSKVSLKYDNWHKDILSKFGAHLGNEMQDLYNQVSKARLDLEQQSVEGGSTGEAVNTITYTQAVKRRMKAWEKQVDLYRTGQNILYRDRFQFPSNWLDSENIQGEWSAFQEILRRKETSIGTQVASLQMKVVAEDKVVENKTTELLASWDKDKPIAGTLKPEEAVSQLTILEGKFNRLKEERENIQKAKEALELTEYGVKSPTEQRVQVAIEELQDLKNVWVELSQIWEEVENLKETPWQTVQPRKLRQQLDAMAGKLKELPSRLRQYASYEHIKRTLQYYTKANLIVTELKSEALKERHWKTLMKKLNVSWTMSELTLGNVWDIDLQKNDAVIKEVLLVAQGEKALEEFLKQVTEEWKNYNLDLIAYQNKCRLIRGWDDLFTRVKERINSLTAMKLSPYFKQFEEEALAWEDRLNRINALFDIWIDVQRRWVYLDGIFAGSADITVLLPQESQRFQSVSTEFLGLMKKVSKSPLVMDVINIPKVDRQLERLADLLSKIQRSLGEYLERQRSSFPRFYFVGDEDLLEIIGNSKNVARLQKHFKKMFAGVNSIKLNEDNSQVLGLCSKEGEEVEFVKPVSIKDNPVINDWLTLLEQEMRVSLATYLARAVHELQASGVLFGSENEKLRSSGDLEKTGFISWVDKYQAQLVVLAAQVVWSEAVEAALTTMDGKSQSGADSPLQKCLTAVENMLTVLADSVLYEQPPVRRQKLEHLIIEHVHQRDVLRSLIQNNVCSPRSFDWLCQMRFYFDQKQPDPLRQVSIQMANTKFQYGFEYLGVIDRLVQTPLTDRCYLTLTQALEGRLGGSPFGPAGTGKTESVKALGTQLGRFVLVFNCDETFDFQAMGRIFVGLCQVGAWGCFDEFNRLEERMLSAVSQQIQSIQQTLRDMACSPKSNAKEAVTVELLGKPVTVHPDMAIFITMNPDYAGRSNLPDNLKKLFRSLAMTKPDRQLIAQVMLYSQGFRTAEVLAGKIVPFFQLCDEQLSPQSHYDFGLRALKSVLISSGNVKRDRIRKIKDDILARGETLNETAIAEQLPEQEILIQSVMETIVPKLVAEDIPLLYSLLTDVFPGVIYSQSSMEGLRRELRRVCKDMYLIYNESGLFDRGSAGDSAPGAASANGSLWVQKVLQLYQITCIHHGLMMVGPSGSGKSTAWRVLLKALERLEGVEGVAHVIDPKSIGKESLYGYLDPNTREWTDGLFTHILRKIIDSIRGEALKRQWIIFDGDVDPEWVENLNSVLDDNRLLTLPNGERLAIPPNVRIMFEVQDLRYATLATVSRCGMVWFSEDVVPPELVMQHFLLQLQNLPIDEGEEESLSLALNPTAAATEASVTPDQATSPTMQDTFPSLSTNEPITATMRLQCDVANVLTPYFSDDGLVARCLNFAKDLEHVMDFMPLRSLTSLFSMIKQCIRNIMAYNLTHSDFPMPVEQIESYVTKSLVYYIIWSMSGDGRLSTREEMGNYIREITTIPLPPPGSSIIDYEVTLAGTWQPWSQKVPVIEVETHKITSMDVVVPTMDTVRHEALLYLWLAEHRPMVLCGPPGSGKTMTLFSALRSLPDMEVVGLNFSSATTPELMMKTFDQYCEYRKVPNGLILAPMQLNKWLVFFCDEINLPNEDKYGTQRVISFLRQMVEHGGFYRTSDMQWVKFERIQFVGACNPPTDPGRKPLSHRFLRHVPVVYVDYPGELSLKQIYGTFNRAMLRLLPSLRSQADALTSAMVEFYLLSQKQFTQDMQPHYIYSPRELSRWVRGIHEALKPLESLSTEGLVRIWAHEALRLFQDRLVEEVERQWTDAHIDEVAMKYFPTIDSVAALQRPILFSNWLSKEYTSVDQEALREYVKARLKVFYEEELDVRLVLFNQVLDHVLRIDRVFRQPQGHLLLIGISGAGKTTLSRFVSWLNGLSVFQVKVHNKYTAEDFDEDLRTVLRRAGCKGEKITFIMDESNVLDSSFLERINTLLANGEVPGLFEGDEYAALMTQCKEGAAREGLMVDSNEELYRWFTNQICTNLHVVFTMNPSEDGLKDRASTSPALFNRCVLNWFGDWSIEAYYQVGKEFTSKTDMERADYKVPDVIPSVAEQLLPELPSFRDMVANAFVFVHQTLHTANTRLQKRGGRRMWITPRHFLDFIAHFVKLMAEKRSDLEEQQVHLHIGLQKIKETVEQVEVMQKSLTQKRKELEEMNEAANAKLKQMVQDQQEAEKRKTISQRLQEELAGQEVFIKEKQAVVMQELSLVEPAVTEAKQAVSEIRKRDIQEIRTMKNPPAAIKMAVESICLLLGDYSTDWRQILSVVMRDSFVPSILNFNTEDVTDSIRETMKKKYLSNPDYNFEKVSRASVACGPMVKWAIAQVNYADILKKVEPLRNELSTLEEAATKNKDEAQRVEGTIDSLERSIAKYKEEYAVLISQAQAIKADLAAVEAKVERSVALIKSLSNERARWESGADTFKSQMSTIFGDCLLSAAFMAYGGYYDQHLRASLLATWCQHLQTVDIRYRNDLALVEYLSNPDERLRWQANELPDDELCVENAIMLRRFNRYPLIIDPSGQATEFIMNEYKAKKITRTSFLDDAFRKTLESALRFGTPLLVQDVESYDPILNPVLNREVRRTGGRTLISIGDQDIDLSPTFSIFLSTRDPSVEFPPDVCSRVTFVNFTVTRSSLQTQCLNAVLKAERPDVDAKRSDLLKMQGEFQLKLRHLEKDLLQSLNEAEGNLLDDDKIITRLETLKQEAGEVAKKVEETDKIMSEVETVSQQYVPLAQSCSAIFFTLESMHHVHYLYRYSLQFLLDVFSYVLNQNVRLKDVRDCGQRLNIITKDLFQVSYNRVARGMLHQDQITFAILLTRIFLKGLSGPQSIGLETEFNAFLRGQEGISKTGETDDTKSAVSANKQQQISVARLKSQLPAFKNLDKAIAGKKAEFDAWLKSVSPETEVPALWESANTEASQSAWFSSAQTAVYNLLLVQAFRPDRLLASAHRLVGVVFGENFMDAARDHLDLLATVEQEIRANTPVLLCSVPGFDPSGRVEDTASEHSKQLTNIAIGSAEGFSQADKAINAAAKHGTWVLLKNVHLAPAWLVQLEKKLHNVQPHPNFRLFLTMEITPKLPVNLLRSGRVFVFELPPGIKSSLLRTFASVPGGRISKAPAERARLYFLLAWFNAVVQERLRYVPLGWSKNYEFNESDLKVACDAIDTWVDSTAMGRSNLPPEKIPWAALRTLLGQSIYGGKIDNAFDQRLMETFLSDIFTASSFESDFPLVRNVDGNVGKHVLMPDGNSREELLSWIQKLPEVQTPSWLGLPNNAEVVLLTNLGRQMTANLLKLQEAISDDEALVATSAFDRKKSSVIADSRPLWMRQLLSSTSGWISVLPKNLKRLTRTIENLRDPLYRFFEREVNSGSSLLTTVRNDLETVMAVCSGERKPTNRHRQLMSDLVKGFIPTDWKRYTVPKGMTVIQWINDFAVRIKQLILVSDAASNGGVAALRDVQVWLGGLFMPEAYITATRQYVAQQNSWALEELYLDVQLVLPDKGSKAPSVDSGSFIVRDMWLMGASPVNESTICLSDTISMELPLTVLKWIRLPTKDQAERYQEKEGFVRLPVYMNGSRSVVLFTLQLCTKESSSRFYERGVALLASSLA</sequence>
<dbReference type="Gene3D" id="1.20.1270.280">
    <property type="match status" value="1"/>
</dbReference>
<keyword evidence="9" id="KW-0067">ATP-binding</keyword>
<dbReference type="FunFam" id="1.10.8.720:FF:000003">
    <property type="entry name" value="Cytoplasmic dynein heavy chain 2"/>
    <property type="match status" value="1"/>
</dbReference>
<evidence type="ECO:0000313" key="18">
    <source>
        <dbReference type="EMBL" id="CAL5130629.1"/>
    </source>
</evidence>
<dbReference type="Gene3D" id="1.20.140.100">
    <property type="entry name" value="Dynein heavy chain, N-terminal domain 2"/>
    <property type="match status" value="1"/>
</dbReference>
<dbReference type="InterPro" id="IPR013602">
    <property type="entry name" value="Dynein_heavy_linker"/>
</dbReference>
<dbReference type="Pfam" id="PF08385">
    <property type="entry name" value="DHC_N1"/>
    <property type="match status" value="1"/>
</dbReference>
<dbReference type="InterPro" id="IPR042219">
    <property type="entry name" value="AAA_lid_11_sf"/>
</dbReference>
<feature type="coiled-coil region" evidence="15">
    <location>
        <begin position="1040"/>
        <end position="1074"/>
    </location>
</feature>
<dbReference type="GO" id="GO:0005874">
    <property type="term" value="C:microtubule"/>
    <property type="evidence" value="ECO:0007669"/>
    <property type="project" value="UniProtKB-KW"/>
</dbReference>
<dbReference type="Gene3D" id="1.20.58.1120">
    <property type="match status" value="1"/>
</dbReference>
<dbReference type="InterPro" id="IPR035706">
    <property type="entry name" value="AAA_9"/>
</dbReference>
<dbReference type="InterPro" id="IPR035699">
    <property type="entry name" value="AAA_6"/>
</dbReference>
<keyword evidence="7" id="KW-0677">Repeat</keyword>
<evidence type="ECO:0000256" key="15">
    <source>
        <dbReference type="SAM" id="Coils"/>
    </source>
</evidence>
<evidence type="ECO:0000256" key="6">
    <source>
        <dbReference type="ARBA" id="ARBA00022701"/>
    </source>
</evidence>
<feature type="coiled-coil region" evidence="15">
    <location>
        <begin position="3505"/>
        <end position="3560"/>
    </location>
</feature>
<dbReference type="Gene3D" id="1.20.920.30">
    <property type="match status" value="1"/>
</dbReference>
<evidence type="ECO:0000256" key="5">
    <source>
        <dbReference type="ARBA" id="ARBA00022490"/>
    </source>
</evidence>
<evidence type="ECO:0000256" key="3">
    <source>
        <dbReference type="ARBA" id="ARBA00011655"/>
    </source>
</evidence>
<feature type="region of interest" description="Disordered" evidence="16">
    <location>
        <begin position="490"/>
        <end position="519"/>
    </location>
</feature>
<dbReference type="FunFam" id="1.20.920.20:FF:000002">
    <property type="entry name" value="Cytoplasmic dynein 1 heavy chain"/>
    <property type="match status" value="1"/>
</dbReference>
<evidence type="ECO:0000256" key="10">
    <source>
        <dbReference type="ARBA" id="ARBA00023017"/>
    </source>
</evidence>
<dbReference type="FunFam" id="1.20.58.1120:FF:000003">
    <property type="entry name" value="Cytoplasmic dynein heavy chain 1"/>
    <property type="match status" value="1"/>
</dbReference>
<dbReference type="Gene3D" id="3.10.490.20">
    <property type="match status" value="1"/>
</dbReference>
<dbReference type="Pfam" id="PF17852">
    <property type="entry name" value="Dynein_AAA_lid"/>
    <property type="match status" value="1"/>
</dbReference>
<feature type="region of interest" description="Disordered" evidence="16">
    <location>
        <begin position="2457"/>
        <end position="2476"/>
    </location>
</feature>
<dbReference type="InterPro" id="IPR004273">
    <property type="entry name" value="Dynein_heavy_D6_P-loop"/>
</dbReference>
<comment type="subunit">
    <text evidence="3">Consists of at least two heavy chains and a number of intermediate and light chains.</text>
</comment>
<dbReference type="FunFam" id="3.40.50.300:FF:000122">
    <property type="entry name" value="Cytoplasmic dynein 1 heavy chain"/>
    <property type="match status" value="1"/>
</dbReference>
<dbReference type="Pfam" id="PF03028">
    <property type="entry name" value="Dynein_heavy"/>
    <property type="match status" value="1"/>
</dbReference>
<dbReference type="FunFam" id="1.10.287.2620:FF:000008">
    <property type="entry name" value="Dynein heavy chain, cytoplasmic"/>
    <property type="match status" value="1"/>
</dbReference>
<evidence type="ECO:0000256" key="4">
    <source>
        <dbReference type="ARBA" id="ARBA00022197"/>
    </source>
</evidence>
<dbReference type="FunFam" id="3.40.50.300:FF:000071">
    <property type="entry name" value="Cytoplasmic dynein heavy chain 1"/>
    <property type="match status" value="1"/>
</dbReference>
<dbReference type="Pfam" id="PF22597">
    <property type="entry name" value="DYN_lid"/>
    <property type="match status" value="1"/>
</dbReference>
<dbReference type="Pfam" id="PF08393">
    <property type="entry name" value="DHC_N2"/>
    <property type="match status" value="1"/>
</dbReference>
<dbReference type="Pfam" id="PF12774">
    <property type="entry name" value="AAA_6"/>
    <property type="match status" value="1"/>
</dbReference>
<feature type="domain" description="AAA+ ATPase" evidence="17">
    <location>
        <begin position="3003"/>
        <end position="3169"/>
    </location>
</feature>
<feature type="coiled-coil region" evidence="15">
    <location>
        <begin position="3280"/>
        <end position="3328"/>
    </location>
</feature>
<evidence type="ECO:0000256" key="7">
    <source>
        <dbReference type="ARBA" id="ARBA00022737"/>
    </source>
</evidence>
<keyword evidence="10" id="KW-0243">Dynein</keyword>
<keyword evidence="12" id="KW-0505">Motor protein</keyword>
<dbReference type="InterPro" id="IPR003593">
    <property type="entry name" value="AAA+_ATPase"/>
</dbReference>
<dbReference type="Pfam" id="PF07728">
    <property type="entry name" value="AAA_5"/>
    <property type="match status" value="1"/>
</dbReference>
<evidence type="ECO:0000256" key="16">
    <source>
        <dbReference type="SAM" id="MobiDB-lite"/>
    </source>
</evidence>
<evidence type="ECO:0000256" key="8">
    <source>
        <dbReference type="ARBA" id="ARBA00022741"/>
    </source>
</evidence>
<dbReference type="InterPro" id="IPR041658">
    <property type="entry name" value="AAA_lid_11"/>
</dbReference>
<dbReference type="InterPro" id="IPR026983">
    <property type="entry name" value="DHC"/>
</dbReference>
<dbReference type="FunFam" id="1.10.8.710:FF:000005">
    <property type="entry name" value="Cytoplasmic dynein heavy chain 1"/>
    <property type="match status" value="1"/>
</dbReference>
<dbReference type="FunFam" id="3.10.490.20:FF:000004">
    <property type="entry name" value="Cytoplasmic dynein heavy chain 2"/>
    <property type="match status" value="1"/>
</dbReference>
<dbReference type="FunFam" id="1.10.8.1220:FF:000002">
    <property type="entry name" value="cytoplasmic dynein 1 heavy chain 1-like"/>
    <property type="match status" value="1"/>
</dbReference>
<dbReference type="Gene3D" id="1.10.472.130">
    <property type="match status" value="1"/>
</dbReference>
<dbReference type="CDD" id="cd00009">
    <property type="entry name" value="AAA"/>
    <property type="match status" value="2"/>
</dbReference>
<dbReference type="FunFam" id="3.40.50.300:FF:000373">
    <property type="entry name" value="Cytoplasmic dynein heavy chain 2"/>
    <property type="match status" value="1"/>
</dbReference>
<dbReference type="Pfam" id="PF18198">
    <property type="entry name" value="AAA_lid_11"/>
    <property type="match status" value="1"/>
</dbReference>
<evidence type="ECO:0000256" key="12">
    <source>
        <dbReference type="ARBA" id="ARBA00023175"/>
    </source>
</evidence>
<dbReference type="InterPro" id="IPR042222">
    <property type="entry name" value="Dynein_2_N"/>
</dbReference>
<dbReference type="InterPro" id="IPR024317">
    <property type="entry name" value="Dynein_heavy_chain_D4_dom"/>
</dbReference>
<dbReference type="GO" id="GO:0045505">
    <property type="term" value="F:dynein intermediate chain binding"/>
    <property type="evidence" value="ECO:0007669"/>
    <property type="project" value="InterPro"/>
</dbReference>
<keyword evidence="13" id="KW-0206">Cytoskeleton</keyword>
<keyword evidence="5" id="KW-0963">Cytoplasm</keyword>
<dbReference type="FunFam" id="1.20.140.100:FF:000002">
    <property type="entry name" value="Cytoplasmic dynein heavy chain 1"/>
    <property type="match status" value="1"/>
</dbReference>
<feature type="domain" description="AAA+ ATPase" evidence="17">
    <location>
        <begin position="2267"/>
        <end position="2400"/>
    </location>
</feature>
<comment type="similarity">
    <text evidence="2">Belongs to the dynein heavy chain family.</text>
</comment>
<dbReference type="Gene3D" id="1.10.8.710">
    <property type="match status" value="1"/>
</dbReference>
<evidence type="ECO:0000256" key="9">
    <source>
        <dbReference type="ARBA" id="ARBA00022840"/>
    </source>
</evidence>
<dbReference type="FunFam" id="3.20.180.20:FF:000002">
    <property type="entry name" value="Cytoplasmic dynein heavy chain 1"/>
    <property type="match status" value="1"/>
</dbReference>
<dbReference type="InterPro" id="IPR011704">
    <property type="entry name" value="ATPase_dyneun-rel_AAA"/>
</dbReference>
<dbReference type="Proteomes" id="UP001497525">
    <property type="component" value="Unassembled WGS sequence"/>
</dbReference>
<dbReference type="GO" id="GO:0005858">
    <property type="term" value="C:axonemal dynein complex"/>
    <property type="evidence" value="ECO:0007669"/>
    <property type="project" value="TreeGrafter"/>
</dbReference>
<comment type="subcellular location">
    <subcellularLocation>
        <location evidence="1">Cytoplasm</location>
        <location evidence="1">Cytoskeleton</location>
    </subcellularLocation>
</comment>
<dbReference type="EMBL" id="CAXLJL010000068">
    <property type="protein sequence ID" value="CAL5130629.1"/>
    <property type="molecule type" value="Genomic_DNA"/>
</dbReference>
<feature type="domain" description="AAA+ ATPase" evidence="17">
    <location>
        <begin position="2661"/>
        <end position="2811"/>
    </location>
</feature>
<evidence type="ECO:0000256" key="14">
    <source>
        <dbReference type="ARBA" id="ARBA00033439"/>
    </source>
</evidence>
<keyword evidence="11 15" id="KW-0175">Coiled coil</keyword>
<dbReference type="GO" id="GO:0051959">
    <property type="term" value="F:dynein light intermediate chain binding"/>
    <property type="evidence" value="ECO:0007669"/>
    <property type="project" value="InterPro"/>
</dbReference>
<accession>A0AAV2T0C0</accession>
<dbReference type="InterPro" id="IPR054354">
    <property type="entry name" value="DYNC2H1-like_lid"/>
</dbReference>
<feature type="compositionally biased region" description="Polar residues" evidence="16">
    <location>
        <begin position="2459"/>
        <end position="2476"/>
    </location>
</feature>